<dbReference type="AlphaFoldDB" id="A0A7R7EHZ3"/>
<organism evidence="1 2">
    <name type="scientific">Anaeromicropila herbilytica</name>
    <dbReference type="NCBI Taxonomy" id="2785025"/>
    <lineage>
        <taxon>Bacteria</taxon>
        <taxon>Bacillati</taxon>
        <taxon>Bacillota</taxon>
        <taxon>Clostridia</taxon>
        <taxon>Lachnospirales</taxon>
        <taxon>Lachnospiraceae</taxon>
        <taxon>Anaeromicropila</taxon>
    </lineage>
</organism>
<dbReference type="EMBL" id="AP024169">
    <property type="protein sequence ID" value="BCN29085.1"/>
    <property type="molecule type" value="Genomic_DNA"/>
</dbReference>
<proteinExistence type="predicted"/>
<gene>
    <name evidence="1" type="ORF">bsdtb5_03800</name>
</gene>
<dbReference type="KEGG" id="ahb:bsdtb5_03800"/>
<keyword evidence="2" id="KW-1185">Reference proteome</keyword>
<accession>A0A7R7EHZ3</accession>
<reference evidence="1 2" key="1">
    <citation type="submission" date="2020-11" db="EMBL/GenBank/DDBJ databases">
        <title>Draft genome sequencing of a Lachnospiraceae strain isolated from anoxic soil subjected to BSD treatment.</title>
        <authorList>
            <person name="Uek A."/>
            <person name="Tonouchi A."/>
        </authorList>
    </citation>
    <scope>NUCLEOTIDE SEQUENCE [LARGE SCALE GENOMIC DNA]</scope>
    <source>
        <strain evidence="1 2">TB5</strain>
    </source>
</reference>
<name>A0A7R7EHZ3_9FIRM</name>
<evidence type="ECO:0000313" key="2">
    <source>
        <dbReference type="Proteomes" id="UP000595897"/>
    </source>
</evidence>
<dbReference type="Proteomes" id="UP000595897">
    <property type="component" value="Chromosome"/>
</dbReference>
<sequence length="85" mass="9911">MRSKELLNELQVIINQTRIVACISPGSIDETIYKKCYKANKNIESNVRFNKNDLIGFSRPYADKYGYNAPLLEHISRMEKLIEME</sequence>
<protein>
    <submittedName>
        <fullName evidence="1">Uncharacterized protein</fullName>
    </submittedName>
</protein>
<evidence type="ECO:0000313" key="1">
    <source>
        <dbReference type="EMBL" id="BCN29085.1"/>
    </source>
</evidence>
<dbReference type="RefSeq" id="WP_271714381.1">
    <property type="nucleotide sequence ID" value="NZ_AP024169.1"/>
</dbReference>